<dbReference type="InterPro" id="IPR005119">
    <property type="entry name" value="LysR_subst-bd"/>
</dbReference>
<feature type="domain" description="HTH lysR-type" evidence="5">
    <location>
        <begin position="9"/>
        <end position="66"/>
    </location>
</feature>
<dbReference type="PROSITE" id="PS50931">
    <property type="entry name" value="HTH_LYSR"/>
    <property type="match status" value="1"/>
</dbReference>
<dbReference type="CDD" id="cd08417">
    <property type="entry name" value="PBP2_Nitroaromatics_like"/>
    <property type="match status" value="1"/>
</dbReference>
<keyword evidence="4" id="KW-0804">Transcription</keyword>
<dbReference type="RefSeq" id="WP_088276336.1">
    <property type="nucleotide sequence ID" value="NZ_LMAZ01000007.1"/>
</dbReference>
<dbReference type="InterPro" id="IPR036390">
    <property type="entry name" value="WH_DNA-bd_sf"/>
</dbReference>
<dbReference type="SUPFAM" id="SSF46785">
    <property type="entry name" value="Winged helix' DNA-binding domain"/>
    <property type="match status" value="1"/>
</dbReference>
<evidence type="ECO:0000256" key="3">
    <source>
        <dbReference type="ARBA" id="ARBA00023125"/>
    </source>
</evidence>
<evidence type="ECO:0000259" key="5">
    <source>
        <dbReference type="PROSITE" id="PS50931"/>
    </source>
</evidence>
<name>A0A395QZB4_9PSED</name>
<keyword evidence="2" id="KW-0805">Transcription regulation</keyword>
<evidence type="ECO:0000256" key="4">
    <source>
        <dbReference type="ARBA" id="ARBA00023163"/>
    </source>
</evidence>
<dbReference type="Proteomes" id="UP000265411">
    <property type="component" value="Unassembled WGS sequence"/>
</dbReference>
<sequence>MNNINTRNLDLNLLVVFVTLWETQNVTRASERLALSQSAVSHALRRLRDRLSDELFVNGRGGLLPTPRAIELIGPVREALAQLDGALKGAAPFAPQYEQRKFRIAAGDIIEFLILPRLVAQIAHEAPNVIVEVLPYPQRNDISSLLENGEIDLIIGAPGPTSASLRQTPIISVPLLTLIWQKEGLTQERLPLNLYLERPHVMIEMHQRGENVIDDALRAQGLARRSGVLVQNFMAMPVIAEQTGYICNLPAQIAHVFAQTFNLSCHTPPLDFPAPELHAYWHNRFDTDQGLAWLLQKIRQSASGP</sequence>
<dbReference type="InterPro" id="IPR037402">
    <property type="entry name" value="YidZ_PBP2"/>
</dbReference>
<dbReference type="AlphaFoldDB" id="A0A395QZB4"/>
<evidence type="ECO:0000256" key="1">
    <source>
        <dbReference type="ARBA" id="ARBA00009437"/>
    </source>
</evidence>
<dbReference type="PANTHER" id="PTHR30118:SF15">
    <property type="entry name" value="TRANSCRIPTIONAL REGULATORY PROTEIN"/>
    <property type="match status" value="1"/>
</dbReference>
<reference evidence="6 7" key="1">
    <citation type="journal article" date="2018" name="Syst. Appl. Microbiol.">
        <title>Pseudomonas gallaeciensis sp. nov., isolated from crude-oil-contaminated intertidal sand samples after the Prestige oil spill.</title>
        <authorList>
            <person name="Mulet M."/>
            <person name="Sanchez D."/>
            <person name="Rodriguez A.C."/>
            <person name="Nogales B."/>
            <person name="Bosch R."/>
            <person name="Busquets A."/>
            <person name="Gomila M."/>
            <person name="Lalucat J."/>
            <person name="Garcia-Valdes E."/>
        </authorList>
    </citation>
    <scope>NUCLEOTIDE SEQUENCE [LARGE SCALE GENOMIC DNA]</scope>
    <source>
        <strain evidence="6 7">V113</strain>
    </source>
</reference>
<dbReference type="Pfam" id="PF03466">
    <property type="entry name" value="LysR_substrate"/>
    <property type="match status" value="1"/>
</dbReference>
<dbReference type="PRINTS" id="PR00039">
    <property type="entry name" value="HTHLYSR"/>
</dbReference>
<dbReference type="Gene3D" id="1.10.10.10">
    <property type="entry name" value="Winged helix-like DNA-binding domain superfamily/Winged helix DNA-binding domain"/>
    <property type="match status" value="1"/>
</dbReference>
<dbReference type="Pfam" id="PF00126">
    <property type="entry name" value="HTH_1"/>
    <property type="match status" value="1"/>
</dbReference>
<dbReference type="InterPro" id="IPR000847">
    <property type="entry name" value="LysR_HTH_N"/>
</dbReference>
<proteinExistence type="inferred from homology"/>
<dbReference type="GO" id="GO:0003700">
    <property type="term" value="F:DNA-binding transcription factor activity"/>
    <property type="evidence" value="ECO:0007669"/>
    <property type="project" value="InterPro"/>
</dbReference>
<dbReference type="InterPro" id="IPR050389">
    <property type="entry name" value="LysR-type_TF"/>
</dbReference>
<comment type="caution">
    <text evidence="6">The sequence shown here is derived from an EMBL/GenBank/DDBJ whole genome shotgun (WGS) entry which is preliminary data.</text>
</comment>
<dbReference type="GO" id="GO:0003677">
    <property type="term" value="F:DNA binding"/>
    <property type="evidence" value="ECO:0007669"/>
    <property type="project" value="UniProtKB-KW"/>
</dbReference>
<accession>A0A395QZB4</accession>
<evidence type="ECO:0000256" key="2">
    <source>
        <dbReference type="ARBA" id="ARBA00023015"/>
    </source>
</evidence>
<protein>
    <recommendedName>
        <fullName evidence="5">HTH lysR-type domain-containing protein</fullName>
    </recommendedName>
</protein>
<keyword evidence="7" id="KW-1185">Reference proteome</keyword>
<comment type="similarity">
    <text evidence="1">Belongs to the LysR transcriptional regulatory family.</text>
</comment>
<evidence type="ECO:0000313" key="7">
    <source>
        <dbReference type="Proteomes" id="UP000265411"/>
    </source>
</evidence>
<dbReference type="InterPro" id="IPR036388">
    <property type="entry name" value="WH-like_DNA-bd_sf"/>
</dbReference>
<dbReference type="SUPFAM" id="SSF53850">
    <property type="entry name" value="Periplasmic binding protein-like II"/>
    <property type="match status" value="1"/>
</dbReference>
<dbReference type="OrthoDB" id="8557381at2"/>
<keyword evidence="3" id="KW-0238">DNA-binding</keyword>
<dbReference type="PANTHER" id="PTHR30118">
    <property type="entry name" value="HTH-TYPE TRANSCRIPTIONAL REGULATOR LEUO-RELATED"/>
    <property type="match status" value="1"/>
</dbReference>
<gene>
    <name evidence="6" type="ORF">ASB58_16770</name>
</gene>
<dbReference type="EMBL" id="LMAZ01000007">
    <property type="protein sequence ID" value="RGP53227.1"/>
    <property type="molecule type" value="Genomic_DNA"/>
</dbReference>
<dbReference type="Gene3D" id="3.40.190.10">
    <property type="entry name" value="Periplasmic binding protein-like II"/>
    <property type="match status" value="2"/>
</dbReference>
<evidence type="ECO:0000313" key="6">
    <source>
        <dbReference type="EMBL" id="RGP53227.1"/>
    </source>
</evidence>
<organism evidence="6 7">
    <name type="scientific">Pseudomonas abyssi</name>
    <dbReference type="NCBI Taxonomy" id="170540"/>
    <lineage>
        <taxon>Bacteria</taxon>
        <taxon>Pseudomonadati</taxon>
        <taxon>Pseudomonadota</taxon>
        <taxon>Gammaproteobacteria</taxon>
        <taxon>Pseudomonadales</taxon>
        <taxon>Pseudomonadaceae</taxon>
        <taxon>Pseudomonas</taxon>
    </lineage>
</organism>